<evidence type="ECO:0000313" key="4">
    <source>
        <dbReference type="Proteomes" id="UP000730618"/>
    </source>
</evidence>
<dbReference type="PROSITE" id="PS51257">
    <property type="entry name" value="PROKAR_LIPOPROTEIN"/>
    <property type="match status" value="1"/>
</dbReference>
<reference evidence="3 4" key="1">
    <citation type="submission" date="2021-06" db="EMBL/GenBank/DDBJ databases">
        <authorList>
            <person name="Criscuolo A."/>
        </authorList>
    </citation>
    <scope>NUCLEOTIDE SEQUENCE [LARGE SCALE GENOMIC DNA]</scope>
    <source>
        <strain evidence="4">CIP 111802</strain>
    </source>
</reference>
<proteinExistence type="predicted"/>
<dbReference type="InterPro" id="IPR046878">
    <property type="entry name" value="Big_14"/>
</dbReference>
<feature type="region of interest" description="Disordered" evidence="1">
    <location>
        <begin position="25"/>
        <end position="45"/>
    </location>
</feature>
<comment type="caution">
    <text evidence="3">The sequence shown here is derived from an EMBL/GenBank/DDBJ whole genome shotgun (WGS) entry which is preliminary data.</text>
</comment>
<feature type="domain" description="Bacterial Ig-like" evidence="2">
    <location>
        <begin position="180"/>
        <end position="268"/>
    </location>
</feature>
<name>A0ABN7U057_9BACL</name>
<evidence type="ECO:0000256" key="1">
    <source>
        <dbReference type="SAM" id="MobiDB-lite"/>
    </source>
</evidence>
<organism evidence="3 4">
    <name type="scientific">Paenibacillus allorhizosphaerae</name>
    <dbReference type="NCBI Taxonomy" id="2849866"/>
    <lineage>
        <taxon>Bacteria</taxon>
        <taxon>Bacillati</taxon>
        <taxon>Bacillota</taxon>
        <taxon>Bacilli</taxon>
        <taxon>Bacillales</taxon>
        <taxon>Paenibacillaceae</taxon>
        <taxon>Paenibacillus</taxon>
    </lineage>
</organism>
<dbReference type="Pfam" id="PF20251">
    <property type="entry name" value="Big_14"/>
    <property type="match status" value="1"/>
</dbReference>
<dbReference type="EMBL" id="CAJVCE010000057">
    <property type="protein sequence ID" value="CAG7659062.1"/>
    <property type="molecule type" value="Genomic_DNA"/>
</dbReference>
<dbReference type="Proteomes" id="UP000730618">
    <property type="component" value="Unassembled WGS sequence"/>
</dbReference>
<evidence type="ECO:0000313" key="3">
    <source>
        <dbReference type="EMBL" id="CAG7659062.1"/>
    </source>
</evidence>
<protein>
    <recommendedName>
        <fullName evidence="2">Bacterial Ig-like domain-containing protein</fullName>
    </recommendedName>
</protein>
<keyword evidence="4" id="KW-1185">Reference proteome</keyword>
<accession>A0ABN7U057</accession>
<evidence type="ECO:0000259" key="2">
    <source>
        <dbReference type="Pfam" id="PF20251"/>
    </source>
</evidence>
<dbReference type="RefSeq" id="WP_218103419.1">
    <property type="nucleotide sequence ID" value="NZ_CAJVCE010000057.1"/>
</dbReference>
<gene>
    <name evidence="3" type="ORF">PAECIP111802_07313</name>
</gene>
<sequence>MLRTGTILLFMLVTACNSNPIPGSPDATVSSAKLTPAPSLPGNPPTQSLDMLIGYGPQTGAWFLSGGQGQGRIGFGIAAGKSKPGSEISVRLDARPLNRDVRVRLSKLDEQRKPVSVIEERLIRRPDSDSSPRPELVVTMRLPEDTAITYLMSVEIIGDEDNVEDTLLSTVEVPVQELVAKLYADKNQFRSDETMVLKLTNEGRTDISLGMEYWIETERNGAWEKVPLTLAFIAIGYIHPPGSTFQQSVPLSKLKKGRYRIVKEVHADGTSLRNPVSFEFDIVD</sequence>